<dbReference type="PANTHER" id="PTHR39474">
    <property type="entry name" value="UNNAMED PRODUCT"/>
    <property type="match status" value="1"/>
</dbReference>
<accession>A0A179G5H1</accession>
<evidence type="ECO:0000313" key="3">
    <source>
        <dbReference type="Proteomes" id="UP000078397"/>
    </source>
</evidence>
<dbReference type="STRING" id="1380566.A0A179G5H1"/>
<dbReference type="AlphaFoldDB" id="A0A179G5H1"/>
<dbReference type="RefSeq" id="XP_018149157.1">
    <property type="nucleotide sequence ID" value="XM_018280812.1"/>
</dbReference>
<comment type="caution">
    <text evidence="2">The sequence shown here is derived from an EMBL/GenBank/DDBJ whole genome shotgun (WGS) entry which is preliminary data.</text>
</comment>
<dbReference type="EMBL" id="LSBJ02000001">
    <property type="protein sequence ID" value="OAQ73074.1"/>
    <property type="molecule type" value="Genomic_DNA"/>
</dbReference>
<sequence>MASINTNHTSRTFYSSTSSPKDADTPESSSSTSTNPSDRALPAPGESATTLDVSGGGTTIKLDHLGPLVVNVDGTMSRITNWSQMADIEKENTLRILGRRNKQRLEAVKKAKENE</sequence>
<organism evidence="2 3">
    <name type="scientific">Pochonia chlamydosporia 170</name>
    <dbReference type="NCBI Taxonomy" id="1380566"/>
    <lineage>
        <taxon>Eukaryota</taxon>
        <taxon>Fungi</taxon>
        <taxon>Dikarya</taxon>
        <taxon>Ascomycota</taxon>
        <taxon>Pezizomycotina</taxon>
        <taxon>Sordariomycetes</taxon>
        <taxon>Hypocreomycetidae</taxon>
        <taxon>Hypocreales</taxon>
        <taxon>Clavicipitaceae</taxon>
        <taxon>Pochonia</taxon>
    </lineage>
</organism>
<evidence type="ECO:0000313" key="2">
    <source>
        <dbReference type="EMBL" id="OAQ73074.1"/>
    </source>
</evidence>
<protein>
    <submittedName>
        <fullName evidence="2">Uncharacterized protein</fullName>
    </submittedName>
</protein>
<reference evidence="2 3" key="1">
    <citation type="journal article" date="2016" name="PLoS Pathog.">
        <title>Biosynthesis of antibiotic leucinostatins in bio-control fungus Purpureocillium lilacinum and their inhibition on phytophthora revealed by genome mining.</title>
        <authorList>
            <person name="Wang G."/>
            <person name="Liu Z."/>
            <person name="Lin R."/>
            <person name="Li E."/>
            <person name="Mao Z."/>
            <person name="Ling J."/>
            <person name="Yang Y."/>
            <person name="Yin W.B."/>
            <person name="Xie B."/>
        </authorList>
    </citation>
    <scope>NUCLEOTIDE SEQUENCE [LARGE SCALE GENOMIC DNA]</scope>
    <source>
        <strain evidence="2">170</strain>
    </source>
</reference>
<gene>
    <name evidence="2" type="ORF">VFPPC_00878</name>
</gene>
<dbReference type="Proteomes" id="UP000078397">
    <property type="component" value="Unassembled WGS sequence"/>
</dbReference>
<proteinExistence type="predicted"/>
<dbReference type="KEGG" id="pchm:VFPPC_00878"/>
<evidence type="ECO:0000256" key="1">
    <source>
        <dbReference type="SAM" id="MobiDB-lite"/>
    </source>
</evidence>
<feature type="region of interest" description="Disordered" evidence="1">
    <location>
        <begin position="1"/>
        <end position="59"/>
    </location>
</feature>
<dbReference type="OrthoDB" id="4590138at2759"/>
<feature type="compositionally biased region" description="Polar residues" evidence="1">
    <location>
        <begin position="1"/>
        <end position="20"/>
    </location>
</feature>
<name>A0A179G5H1_METCM</name>
<dbReference type="PANTHER" id="PTHR39474:SF1">
    <property type="entry name" value="FUNGAL SPECIFIC TRANSCRIPTION FACTOR"/>
    <property type="match status" value="1"/>
</dbReference>
<dbReference type="GeneID" id="28844806"/>
<keyword evidence="3" id="KW-1185">Reference proteome</keyword>